<feature type="compositionally biased region" description="Polar residues" evidence="1">
    <location>
        <begin position="199"/>
        <end position="212"/>
    </location>
</feature>
<evidence type="ECO:0000256" key="1">
    <source>
        <dbReference type="SAM" id="MobiDB-lite"/>
    </source>
</evidence>
<comment type="caution">
    <text evidence="2">The sequence shown here is derived from an EMBL/GenBank/DDBJ whole genome shotgun (WGS) entry which is preliminary data.</text>
</comment>
<evidence type="ECO:0000313" key="3">
    <source>
        <dbReference type="Proteomes" id="UP000738349"/>
    </source>
</evidence>
<name>A0A9P9JRI4_9HYPO</name>
<gene>
    <name evidence="2" type="ORF">EDB81DRAFT_751683</name>
</gene>
<proteinExistence type="predicted"/>
<dbReference type="EMBL" id="JAGMUV010000001">
    <property type="protein sequence ID" value="KAH7176308.1"/>
    <property type="molecule type" value="Genomic_DNA"/>
</dbReference>
<sequence>MVQVIKIQHCCLGCILSKGYCHGCYEWQRLHGGENKPKDYCDLMKEELEADRAKFANRVCINEECAVALPAGAKRYKTEKLPKTDKFANRKCVNDHCQALLPSGSKVALGRCQKCDYHFKKFKKERVPGADKFVDRECINNHCKKPLPAKSRIAFGRCQSCDAYFKQYNEERIPGPHRKPRSAKTQKARKSETAETPKAEQSNDTGSDVETA</sequence>
<dbReference type="Proteomes" id="UP000738349">
    <property type="component" value="Unassembled WGS sequence"/>
</dbReference>
<feature type="compositionally biased region" description="Basic and acidic residues" evidence="1">
    <location>
        <begin position="189"/>
        <end position="198"/>
    </location>
</feature>
<accession>A0A9P9JRI4</accession>
<keyword evidence="3" id="KW-1185">Reference proteome</keyword>
<organism evidence="2 3">
    <name type="scientific">Dactylonectria macrodidyma</name>
    <dbReference type="NCBI Taxonomy" id="307937"/>
    <lineage>
        <taxon>Eukaryota</taxon>
        <taxon>Fungi</taxon>
        <taxon>Dikarya</taxon>
        <taxon>Ascomycota</taxon>
        <taxon>Pezizomycotina</taxon>
        <taxon>Sordariomycetes</taxon>
        <taxon>Hypocreomycetidae</taxon>
        <taxon>Hypocreales</taxon>
        <taxon>Nectriaceae</taxon>
        <taxon>Dactylonectria</taxon>
    </lineage>
</organism>
<feature type="region of interest" description="Disordered" evidence="1">
    <location>
        <begin position="172"/>
        <end position="212"/>
    </location>
</feature>
<reference evidence="2" key="1">
    <citation type="journal article" date="2021" name="Nat. Commun.">
        <title>Genetic determinants of endophytism in the Arabidopsis root mycobiome.</title>
        <authorList>
            <person name="Mesny F."/>
            <person name="Miyauchi S."/>
            <person name="Thiergart T."/>
            <person name="Pickel B."/>
            <person name="Atanasova L."/>
            <person name="Karlsson M."/>
            <person name="Huettel B."/>
            <person name="Barry K.W."/>
            <person name="Haridas S."/>
            <person name="Chen C."/>
            <person name="Bauer D."/>
            <person name="Andreopoulos W."/>
            <person name="Pangilinan J."/>
            <person name="LaButti K."/>
            <person name="Riley R."/>
            <person name="Lipzen A."/>
            <person name="Clum A."/>
            <person name="Drula E."/>
            <person name="Henrissat B."/>
            <person name="Kohler A."/>
            <person name="Grigoriev I.V."/>
            <person name="Martin F.M."/>
            <person name="Hacquard S."/>
        </authorList>
    </citation>
    <scope>NUCLEOTIDE SEQUENCE</scope>
    <source>
        <strain evidence="2">MPI-CAGE-AT-0147</strain>
    </source>
</reference>
<feature type="compositionally biased region" description="Basic residues" evidence="1">
    <location>
        <begin position="175"/>
        <end position="188"/>
    </location>
</feature>
<dbReference type="AlphaFoldDB" id="A0A9P9JRI4"/>
<protein>
    <submittedName>
        <fullName evidence="2">Uncharacterized protein</fullName>
    </submittedName>
</protein>
<evidence type="ECO:0000313" key="2">
    <source>
        <dbReference type="EMBL" id="KAH7176308.1"/>
    </source>
</evidence>